<evidence type="ECO:0000313" key="6">
    <source>
        <dbReference type="EMBL" id="GAA5147696.1"/>
    </source>
</evidence>
<keyword evidence="7" id="KW-1185">Reference proteome</keyword>
<organism evidence="6 7">
    <name type="scientific">Prosthecobacter algae</name>
    <dbReference type="NCBI Taxonomy" id="1144682"/>
    <lineage>
        <taxon>Bacteria</taxon>
        <taxon>Pseudomonadati</taxon>
        <taxon>Verrucomicrobiota</taxon>
        <taxon>Verrucomicrobiia</taxon>
        <taxon>Verrucomicrobiales</taxon>
        <taxon>Verrucomicrobiaceae</taxon>
        <taxon>Prosthecobacter</taxon>
    </lineage>
</organism>
<dbReference type="InterPro" id="IPR039425">
    <property type="entry name" value="RNA_pol_sigma-70-like"/>
</dbReference>
<evidence type="ECO:0000256" key="1">
    <source>
        <dbReference type="ARBA" id="ARBA00023015"/>
    </source>
</evidence>
<feature type="domain" description="RNA polymerase sigma-70 region 2" evidence="5">
    <location>
        <begin position="38"/>
        <end position="104"/>
    </location>
</feature>
<protein>
    <recommendedName>
        <fullName evidence="5">RNA polymerase sigma-70 region 2 domain-containing protein</fullName>
    </recommendedName>
</protein>
<keyword evidence="3" id="KW-0238">DNA-binding</keyword>
<evidence type="ECO:0000256" key="3">
    <source>
        <dbReference type="ARBA" id="ARBA00023125"/>
    </source>
</evidence>
<dbReference type="Proteomes" id="UP001499852">
    <property type="component" value="Unassembled WGS sequence"/>
</dbReference>
<dbReference type="InterPro" id="IPR007627">
    <property type="entry name" value="RNA_pol_sigma70_r2"/>
</dbReference>
<dbReference type="Pfam" id="PF04542">
    <property type="entry name" value="Sigma70_r2"/>
    <property type="match status" value="1"/>
</dbReference>
<dbReference type="EMBL" id="BAABIA010000010">
    <property type="protein sequence ID" value="GAA5147696.1"/>
    <property type="molecule type" value="Genomic_DNA"/>
</dbReference>
<keyword evidence="2" id="KW-0731">Sigma factor</keyword>
<dbReference type="Gene3D" id="1.10.1740.10">
    <property type="match status" value="1"/>
</dbReference>
<keyword evidence="4" id="KW-0804">Transcription</keyword>
<keyword evidence="1" id="KW-0805">Transcription regulation</keyword>
<dbReference type="RefSeq" id="WP_345738450.1">
    <property type="nucleotide sequence ID" value="NZ_BAABIA010000010.1"/>
</dbReference>
<name>A0ABP9PNB6_9BACT</name>
<dbReference type="SUPFAM" id="SSF88946">
    <property type="entry name" value="Sigma2 domain of RNA polymerase sigma factors"/>
    <property type="match status" value="1"/>
</dbReference>
<dbReference type="PANTHER" id="PTHR43133">
    <property type="entry name" value="RNA POLYMERASE ECF-TYPE SIGMA FACTO"/>
    <property type="match status" value="1"/>
</dbReference>
<accession>A0ABP9PNB6</accession>
<evidence type="ECO:0000313" key="7">
    <source>
        <dbReference type="Proteomes" id="UP001499852"/>
    </source>
</evidence>
<sequence length="244" mass="27921">MAEPSTSSSLFPQTRWTLVHLLNSPDSRTADIALEQLCRAYHRPLYVYARGLGLSRPDAEDLVQSLFARLLAQESFKTLQQQKGRMRSWIVRVFLNEMSHWKQRQLAQKRGGKNGLITLDFSEAERLLTDVALTQSDPARACDLAQAIELWRELLPHLREKYRLRDRQELFTALEPALLGGWPADGPGQKIIAEQIGTTALRLKAHLVRLREQARLHFSDLAREKLDPAISEEEVAHLWGLLTR</sequence>
<reference evidence="7" key="1">
    <citation type="journal article" date="2019" name="Int. J. Syst. Evol. Microbiol.">
        <title>The Global Catalogue of Microorganisms (GCM) 10K type strain sequencing project: providing services to taxonomists for standard genome sequencing and annotation.</title>
        <authorList>
            <consortium name="The Broad Institute Genomics Platform"/>
            <consortium name="The Broad Institute Genome Sequencing Center for Infectious Disease"/>
            <person name="Wu L."/>
            <person name="Ma J."/>
        </authorList>
    </citation>
    <scope>NUCLEOTIDE SEQUENCE [LARGE SCALE GENOMIC DNA]</scope>
    <source>
        <strain evidence="7">JCM 18053</strain>
    </source>
</reference>
<evidence type="ECO:0000256" key="4">
    <source>
        <dbReference type="ARBA" id="ARBA00023163"/>
    </source>
</evidence>
<dbReference type="PANTHER" id="PTHR43133:SF8">
    <property type="entry name" value="RNA POLYMERASE SIGMA FACTOR HI_1459-RELATED"/>
    <property type="match status" value="1"/>
</dbReference>
<gene>
    <name evidence="6" type="ORF">GCM10023213_42740</name>
</gene>
<proteinExistence type="predicted"/>
<evidence type="ECO:0000256" key="2">
    <source>
        <dbReference type="ARBA" id="ARBA00023082"/>
    </source>
</evidence>
<dbReference type="InterPro" id="IPR013325">
    <property type="entry name" value="RNA_pol_sigma_r2"/>
</dbReference>
<evidence type="ECO:0000259" key="5">
    <source>
        <dbReference type="Pfam" id="PF04542"/>
    </source>
</evidence>
<comment type="caution">
    <text evidence="6">The sequence shown here is derived from an EMBL/GenBank/DDBJ whole genome shotgun (WGS) entry which is preliminary data.</text>
</comment>